<evidence type="ECO:0000313" key="3">
    <source>
        <dbReference type="Proteomes" id="UP001476247"/>
    </source>
</evidence>
<name>A0ABP9XNM8_9FUNG</name>
<keyword evidence="3" id="KW-1185">Reference proteome</keyword>
<evidence type="ECO:0000256" key="1">
    <source>
        <dbReference type="SAM" id="MobiDB-lite"/>
    </source>
</evidence>
<proteinExistence type="predicted"/>
<dbReference type="Proteomes" id="UP001476247">
    <property type="component" value="Unassembled WGS sequence"/>
</dbReference>
<sequence length="75" mass="8462">MSKALIHILFCSRKRKNTGPGPGPSTRRRKDNDPPVEPPQDPNLLELPNEIVYFTRKCKVSTLLSPLCNGYRVSI</sequence>
<gene>
    <name evidence="2" type="ORF">HPULCUR_001757</name>
</gene>
<evidence type="ECO:0000313" key="2">
    <source>
        <dbReference type="EMBL" id="GAA5796386.1"/>
    </source>
</evidence>
<protein>
    <submittedName>
        <fullName evidence="2">Uncharacterized protein</fullName>
    </submittedName>
</protein>
<organism evidence="2 3">
    <name type="scientific">Helicostylum pulchrum</name>
    <dbReference type="NCBI Taxonomy" id="562976"/>
    <lineage>
        <taxon>Eukaryota</taxon>
        <taxon>Fungi</taxon>
        <taxon>Fungi incertae sedis</taxon>
        <taxon>Mucoromycota</taxon>
        <taxon>Mucoromycotina</taxon>
        <taxon>Mucoromycetes</taxon>
        <taxon>Mucorales</taxon>
        <taxon>Mucorineae</taxon>
        <taxon>Mucoraceae</taxon>
        <taxon>Helicostylum</taxon>
    </lineage>
</organism>
<dbReference type="EMBL" id="BAABUJ010000006">
    <property type="protein sequence ID" value="GAA5796386.1"/>
    <property type="molecule type" value="Genomic_DNA"/>
</dbReference>
<feature type="region of interest" description="Disordered" evidence="1">
    <location>
        <begin position="14"/>
        <end position="44"/>
    </location>
</feature>
<comment type="caution">
    <text evidence="2">The sequence shown here is derived from an EMBL/GenBank/DDBJ whole genome shotgun (WGS) entry which is preliminary data.</text>
</comment>
<accession>A0ABP9XNM8</accession>
<reference evidence="2 3" key="1">
    <citation type="submission" date="2024-04" db="EMBL/GenBank/DDBJ databases">
        <title>genome sequences of Mucor flavus KT1a and Helicostylum pulchrum KT1b strains isolation_sourced from the surface of a dry-aged beef.</title>
        <authorList>
            <person name="Toyotome T."/>
            <person name="Hosono M."/>
            <person name="Torimaru M."/>
            <person name="Fukuda K."/>
            <person name="Mikami N."/>
        </authorList>
    </citation>
    <scope>NUCLEOTIDE SEQUENCE [LARGE SCALE GENOMIC DNA]</scope>
    <source>
        <strain evidence="2 3">KT1b</strain>
    </source>
</reference>